<comment type="caution">
    <text evidence="9">The sequence shown here is derived from an EMBL/GenBank/DDBJ whole genome shotgun (WGS) entry which is preliminary data.</text>
</comment>
<name>A0A4Z2FQN0_9TELE</name>
<dbReference type="PANTHER" id="PTHR24023">
    <property type="entry name" value="COLLAGEN ALPHA"/>
    <property type="match status" value="1"/>
</dbReference>
<dbReference type="Gene3D" id="3.40.50.410">
    <property type="entry name" value="von Willebrand factor, type A domain"/>
    <property type="match status" value="1"/>
</dbReference>
<dbReference type="PANTHER" id="PTHR24023:SF1082">
    <property type="entry name" value="COLLAGEN TRIPLE HELIX REPEAT"/>
    <property type="match status" value="1"/>
</dbReference>
<dbReference type="SUPFAM" id="SSF49899">
    <property type="entry name" value="Concanavalin A-like lectins/glucanases"/>
    <property type="match status" value="1"/>
</dbReference>
<dbReference type="Pfam" id="PF01391">
    <property type="entry name" value="Collagen"/>
    <property type="match status" value="2"/>
</dbReference>
<dbReference type="InterPro" id="IPR002035">
    <property type="entry name" value="VWF_A"/>
</dbReference>
<dbReference type="GO" id="GO:0030020">
    <property type="term" value="F:extracellular matrix structural constituent conferring tensile strength"/>
    <property type="evidence" value="ECO:0007669"/>
    <property type="project" value="TreeGrafter"/>
</dbReference>
<evidence type="ECO:0000256" key="4">
    <source>
        <dbReference type="ARBA" id="ARBA00022729"/>
    </source>
</evidence>
<evidence type="ECO:0000256" key="6">
    <source>
        <dbReference type="ARBA" id="ARBA00023119"/>
    </source>
</evidence>
<dbReference type="GO" id="GO:0005581">
    <property type="term" value="C:collagen trimer"/>
    <property type="evidence" value="ECO:0007669"/>
    <property type="project" value="UniProtKB-KW"/>
</dbReference>
<dbReference type="SUPFAM" id="SSF53300">
    <property type="entry name" value="vWA-like"/>
    <property type="match status" value="1"/>
</dbReference>
<evidence type="ECO:0000256" key="1">
    <source>
        <dbReference type="ARBA" id="ARBA00004498"/>
    </source>
</evidence>
<keyword evidence="4" id="KW-0732">Signal</keyword>
<keyword evidence="6 9" id="KW-0176">Collagen</keyword>
<dbReference type="GO" id="GO:0005615">
    <property type="term" value="C:extracellular space"/>
    <property type="evidence" value="ECO:0007669"/>
    <property type="project" value="TreeGrafter"/>
</dbReference>
<dbReference type="InterPro" id="IPR008160">
    <property type="entry name" value="Collagen"/>
</dbReference>
<dbReference type="Gene3D" id="2.60.120.200">
    <property type="match status" value="1"/>
</dbReference>
<keyword evidence="2" id="KW-0964">Secreted</keyword>
<protein>
    <submittedName>
        <fullName evidence="9">Collagen alpha-1(XXI) chain</fullName>
    </submittedName>
</protein>
<dbReference type="PROSITE" id="PS50234">
    <property type="entry name" value="VWFA"/>
    <property type="match status" value="1"/>
</dbReference>
<dbReference type="InterPro" id="IPR036465">
    <property type="entry name" value="vWFA_dom_sf"/>
</dbReference>
<dbReference type="EMBL" id="SRLO01000996">
    <property type="protein sequence ID" value="TNN43024.1"/>
    <property type="molecule type" value="Genomic_DNA"/>
</dbReference>
<keyword evidence="10" id="KW-1185">Reference proteome</keyword>
<dbReference type="InterPro" id="IPR013320">
    <property type="entry name" value="ConA-like_dom_sf"/>
</dbReference>
<dbReference type="SMART" id="SM00210">
    <property type="entry name" value="TSPN"/>
    <property type="match status" value="1"/>
</dbReference>
<organism evidence="9 10">
    <name type="scientific">Liparis tanakae</name>
    <name type="common">Tanaka's snailfish</name>
    <dbReference type="NCBI Taxonomy" id="230148"/>
    <lineage>
        <taxon>Eukaryota</taxon>
        <taxon>Metazoa</taxon>
        <taxon>Chordata</taxon>
        <taxon>Craniata</taxon>
        <taxon>Vertebrata</taxon>
        <taxon>Euteleostomi</taxon>
        <taxon>Actinopterygii</taxon>
        <taxon>Neopterygii</taxon>
        <taxon>Teleostei</taxon>
        <taxon>Neoteleostei</taxon>
        <taxon>Acanthomorphata</taxon>
        <taxon>Eupercaria</taxon>
        <taxon>Perciformes</taxon>
        <taxon>Cottioidei</taxon>
        <taxon>Cottales</taxon>
        <taxon>Liparidae</taxon>
        <taxon>Liparis</taxon>
    </lineage>
</organism>
<feature type="region of interest" description="Disordered" evidence="7">
    <location>
        <begin position="428"/>
        <end position="486"/>
    </location>
</feature>
<feature type="domain" description="VWFA" evidence="8">
    <location>
        <begin position="1"/>
        <end position="52"/>
    </location>
</feature>
<dbReference type="InterPro" id="IPR050149">
    <property type="entry name" value="Collagen_superfamily"/>
</dbReference>
<accession>A0A4Z2FQN0</accession>
<feature type="region of interest" description="Disordered" evidence="7">
    <location>
        <begin position="271"/>
        <end position="314"/>
    </location>
</feature>
<gene>
    <name evidence="9" type="primary">COL21A1_1</name>
    <name evidence="9" type="ORF">EYF80_046795</name>
</gene>
<evidence type="ECO:0000256" key="2">
    <source>
        <dbReference type="ARBA" id="ARBA00022525"/>
    </source>
</evidence>
<dbReference type="GO" id="GO:0030198">
    <property type="term" value="P:extracellular matrix organization"/>
    <property type="evidence" value="ECO:0007669"/>
    <property type="project" value="TreeGrafter"/>
</dbReference>
<evidence type="ECO:0000259" key="8">
    <source>
        <dbReference type="PROSITE" id="PS50234"/>
    </source>
</evidence>
<proteinExistence type="predicted"/>
<evidence type="ECO:0000256" key="3">
    <source>
        <dbReference type="ARBA" id="ARBA00022530"/>
    </source>
</evidence>
<reference evidence="9 10" key="1">
    <citation type="submission" date="2019-03" db="EMBL/GenBank/DDBJ databases">
        <title>First draft genome of Liparis tanakae, snailfish: a comprehensive survey of snailfish specific genes.</title>
        <authorList>
            <person name="Kim W."/>
            <person name="Song I."/>
            <person name="Jeong J.-H."/>
            <person name="Kim D."/>
            <person name="Kim S."/>
            <person name="Ryu S."/>
            <person name="Song J.Y."/>
            <person name="Lee S.K."/>
        </authorList>
    </citation>
    <scope>NUCLEOTIDE SEQUENCE [LARGE SCALE GENOMIC DNA]</scope>
    <source>
        <tissue evidence="9">Muscle</tissue>
    </source>
</reference>
<keyword evidence="5" id="KW-0677">Repeat</keyword>
<evidence type="ECO:0000256" key="5">
    <source>
        <dbReference type="ARBA" id="ARBA00022737"/>
    </source>
</evidence>
<dbReference type="AlphaFoldDB" id="A0A4Z2FQN0"/>
<evidence type="ECO:0000313" key="10">
    <source>
        <dbReference type="Proteomes" id="UP000314294"/>
    </source>
</evidence>
<dbReference type="Proteomes" id="UP000314294">
    <property type="component" value="Unassembled WGS sequence"/>
</dbReference>
<dbReference type="OrthoDB" id="10256829at2759"/>
<comment type="subcellular location">
    <subcellularLocation>
        <location evidence="1">Secreted</location>
        <location evidence="1">Extracellular space</location>
        <location evidence="1">Extracellular matrix</location>
    </subcellularLocation>
</comment>
<evidence type="ECO:0000256" key="7">
    <source>
        <dbReference type="SAM" id="MobiDB-lite"/>
    </source>
</evidence>
<sequence>MEARAQGITVFAVGVGSEITTSELVSIANRPSSAYVLYAENYTTIERIQGSMEQKLCEESVCPTRIPVASRDERGFELLLGMNIHKKAKKILGSLVSEAAYSLTASTDITENTRDIFPEGLPPSYVFVATLRLKGSSSKLTFDLWRVLSKDKEIQAAVTLSGKDKTITFTTTSMTEQEQRVTFKAGFQTLYDGKWHQFKVLVRPRHVTGFLDDELIQEIRLKPVEPIYINGETQVAKRRGTDVTVPCPLNRTATLEEEDCNCVVGAPGQRGLQGPTGVRGQKGRDGLTGPDGKPGIDGKPGGSGPPGIPGMKGEDGLAGLRGEPGLQGIKTTGNQDHQDNQEPRVHLAREVSQGLQEKPDQWGSQDYQALLDRLGHQDQRALKELQVKSAPRDLREREAYLGYEDYLESTGLWLGSAGESGGPGLPGAAGLLGFKGHTGERGEAGSKGSQGERGLDGDPGTPGVPVSVAPRRGHQGAAAPASVLHL</sequence>
<dbReference type="GO" id="GO:0031012">
    <property type="term" value="C:extracellular matrix"/>
    <property type="evidence" value="ECO:0007669"/>
    <property type="project" value="TreeGrafter"/>
</dbReference>
<evidence type="ECO:0000313" key="9">
    <source>
        <dbReference type="EMBL" id="TNN43024.1"/>
    </source>
</evidence>
<keyword evidence="3" id="KW-0272">Extracellular matrix</keyword>
<dbReference type="InterPro" id="IPR048287">
    <property type="entry name" value="TSPN-like_N"/>
</dbReference>